<dbReference type="Proteomes" id="UP001295684">
    <property type="component" value="Unassembled WGS sequence"/>
</dbReference>
<organism evidence="5 6">
    <name type="scientific">Euplotes crassus</name>
    <dbReference type="NCBI Taxonomy" id="5936"/>
    <lineage>
        <taxon>Eukaryota</taxon>
        <taxon>Sar</taxon>
        <taxon>Alveolata</taxon>
        <taxon>Ciliophora</taxon>
        <taxon>Intramacronucleata</taxon>
        <taxon>Spirotrichea</taxon>
        <taxon>Hypotrichia</taxon>
        <taxon>Euplotida</taxon>
        <taxon>Euplotidae</taxon>
        <taxon>Moneuplotes</taxon>
    </lineage>
</organism>
<evidence type="ECO:0000313" key="5">
    <source>
        <dbReference type="EMBL" id="CAI2382046.1"/>
    </source>
</evidence>
<keyword evidence="3" id="KW-0732">Signal</keyword>
<feature type="transmembrane region" description="Helical" evidence="2">
    <location>
        <begin position="1547"/>
        <end position="1570"/>
    </location>
</feature>
<keyword evidence="6" id="KW-1185">Reference proteome</keyword>
<keyword evidence="2" id="KW-0472">Membrane</keyword>
<keyword evidence="2" id="KW-0812">Transmembrane</keyword>
<dbReference type="Pfam" id="PF26010">
    <property type="entry name" value="DUF8003"/>
    <property type="match status" value="1"/>
</dbReference>
<comment type="caution">
    <text evidence="5">The sequence shown here is derived from an EMBL/GenBank/DDBJ whole genome shotgun (WGS) entry which is preliminary data.</text>
</comment>
<dbReference type="EMBL" id="CAMPGE010024188">
    <property type="protein sequence ID" value="CAI2382046.1"/>
    <property type="molecule type" value="Genomic_DNA"/>
</dbReference>
<keyword evidence="2" id="KW-1133">Transmembrane helix</keyword>
<feature type="region of interest" description="Disordered" evidence="1">
    <location>
        <begin position="1396"/>
        <end position="1415"/>
    </location>
</feature>
<feature type="transmembrane region" description="Helical" evidence="2">
    <location>
        <begin position="1507"/>
        <end position="1535"/>
    </location>
</feature>
<reference evidence="5" key="1">
    <citation type="submission" date="2023-07" db="EMBL/GenBank/DDBJ databases">
        <authorList>
            <consortium name="AG Swart"/>
            <person name="Singh M."/>
            <person name="Singh A."/>
            <person name="Seah K."/>
            <person name="Emmerich C."/>
        </authorList>
    </citation>
    <scope>NUCLEOTIDE SEQUENCE</scope>
    <source>
        <strain evidence="5">DP1</strain>
    </source>
</reference>
<evidence type="ECO:0000256" key="3">
    <source>
        <dbReference type="SAM" id="SignalP"/>
    </source>
</evidence>
<feature type="transmembrane region" description="Helical" evidence="2">
    <location>
        <begin position="937"/>
        <end position="960"/>
    </location>
</feature>
<feature type="domain" description="DUF8003" evidence="4">
    <location>
        <begin position="856"/>
        <end position="916"/>
    </location>
</feature>
<evidence type="ECO:0000259" key="4">
    <source>
        <dbReference type="Pfam" id="PF26010"/>
    </source>
</evidence>
<evidence type="ECO:0000256" key="1">
    <source>
        <dbReference type="SAM" id="MobiDB-lite"/>
    </source>
</evidence>
<protein>
    <recommendedName>
        <fullName evidence="4">DUF8003 domain-containing protein</fullName>
    </recommendedName>
</protein>
<feature type="transmembrane region" description="Helical" evidence="2">
    <location>
        <begin position="1056"/>
        <end position="1073"/>
    </location>
</feature>
<evidence type="ECO:0000313" key="6">
    <source>
        <dbReference type="Proteomes" id="UP001295684"/>
    </source>
</evidence>
<feature type="transmembrane region" description="Helical" evidence="2">
    <location>
        <begin position="1483"/>
        <end position="1501"/>
    </location>
</feature>
<proteinExistence type="predicted"/>
<dbReference type="PANTHER" id="PTHR31513:SF2">
    <property type="entry name" value="MRAZ"/>
    <property type="match status" value="1"/>
</dbReference>
<feature type="region of interest" description="Disordered" evidence="1">
    <location>
        <begin position="1342"/>
        <end position="1368"/>
    </location>
</feature>
<dbReference type="PANTHER" id="PTHR31513">
    <property type="entry name" value="EPHRIN TYPE-B RECEPTOR"/>
    <property type="match status" value="1"/>
</dbReference>
<sequence length="1649" mass="184554">MKIILFLSQLLGILVMCGTVIGFGEGTKLFKNLQLRKARESEFCVEDANAKRDKNGILEKCVVKSRRGENGLSNKLYKVEANEFYFNDVMIQCREVGNGVCGVKFTAKKSVHIEQSTILLSSIHFEADEASFILGANSALSTSGLSFLGNAGSKYYFGASYAGQGGVGKYDNFEGTYGNFSQEPDDSYLHKDQMGSSGRRTNFRGGGVIIIRANKGEIRGRIMADGHPITPSEETEDYEAGSGGYIYINCKASCKFITGQLNQTQAIISANGGFGNDIVRGLSGGGGRIVLNNVNVEYLERVKVSGGCATPQGSSLMNGAGGTLYLLNSKVLYIKHTTRCRSLLRTIVDPQEIFDQGVTHIYVQDRGVMAFTTKAIDFKDKRISATINNLSLVNGNLTDPVPVEGKLKHLELEIKGSLILEEATILNPALVCKITSSNLKIGQFSSIMYGDKSLWLNVTGSFNILGNIYPFNLNYGEAGTTPTVYIIAGVQPDGSDPPQGAHSFIIHNTSSVIGNYIQIFTDEDMIIKGNLNNYYRDRDNEWRIVQSCRLVDSDLYIQKDVFRCVRQYHTTKVLNHDFIIERFNKQFNETSPAKKFSDLFEKMTRDFSIYIQSLKNIQIEGNITGNRLGFCAENMIITGIINATEAGCPPRRGNGTAIAIDCCNHGGGSYGGKGRSGTPNTNDIRCQETQETCDKGVRSPFGNRVDMVAFQGSGGGGPNGASGGGAIWLHTSDTLTMDATIEANGGNARTVQESSYGDGGGSGGAISVTTSKILATPDTVLSVAGGFGNFGGGGGSGGWIYGIIIRPNPRYVNTNYTIGWNGIFNLSAGLNYNRKQPSRVRKLQKSYDPHIGSVGHDECPEGMEGVFCTPCTVGFYKENRNKGLCKPCARKTENILFEFRPGEQTSENCTYQCFPSFPNKSRNPNCLSPFSWFVYRMGGWVSFAIIISFLIISIFCLWVYTRMNAIKREKNKTKYSFNNLELNDKRKILEDDEFTTADLPFQICRAYFRGTNILGNQWTIPLDPPAKLKNLVYNPAYEEFTTQLNKTSTWKKKERYCYYLIAVLFPPFLPLYVTRNRKKKFKKLRVVAADIQKGIWLNNSEKRRVNHVARTIKISASSDYTMAYMDFLDLERDREIYNGPTLPLTFHLSGDGSFNSSFSLSYRDCLIRSLSLLDRTENFIEIYIENLNSILNSLSFFEYLHFSETKFWNLIKFLHTNNKGILKKRGIKAELAILEYKNMGKNTVKEKGDKTNYKENSQTYIMHFDFLSANPQTVSHMVEYCRYEMYTRNTDIKLAIVFSKLDQSTIVRVTDDVDIQAYSPSTNIQNENLASANGGFNNSTKISDASGPKFFSSREEQSDDSDEEDSEEFDKMFSGLKSKWAEPFLIKPKEKTKIQNSDNFSITESNNSQGSYSPNKVKIEDYEDDEQLAKMLNDDNPINDFKHRRHSRGCCFKFKISIVAFFKLAFLRNSLPPKYPILNLSMMIILLFLDIASAIMVFLLYEQKEGFAATLVPFAFIYPLTVVISPLAACASIFVCKSSFYRIFMNLNALTCCTNIFLTLMVELVMVLFVDTSSQLRSSQTIEPILLLLGKIALKITMSYLACRQLAFNDNQDFWRNRDILDEIYKNVSKEGTKDYVTDMFKAESEDEY</sequence>
<feature type="compositionally biased region" description="Acidic residues" evidence="1">
    <location>
        <begin position="1357"/>
        <end position="1368"/>
    </location>
</feature>
<accession>A0AAD1XYX0</accession>
<dbReference type="InterPro" id="IPR058316">
    <property type="entry name" value="DUF8003"/>
</dbReference>
<evidence type="ECO:0000256" key="2">
    <source>
        <dbReference type="SAM" id="Phobius"/>
    </source>
</evidence>
<name>A0AAD1XYX0_EUPCR</name>
<feature type="chain" id="PRO_5042247556" description="DUF8003 domain-containing protein" evidence="3">
    <location>
        <begin position="23"/>
        <end position="1649"/>
    </location>
</feature>
<gene>
    <name evidence="5" type="ORF">ECRASSUSDP1_LOCUS23513</name>
</gene>
<feature type="signal peptide" evidence="3">
    <location>
        <begin position="1"/>
        <end position="22"/>
    </location>
</feature>
<feature type="compositionally biased region" description="Polar residues" evidence="1">
    <location>
        <begin position="1396"/>
        <end position="1414"/>
    </location>
</feature>